<feature type="compositionally biased region" description="Polar residues" evidence="1">
    <location>
        <begin position="1"/>
        <end position="17"/>
    </location>
</feature>
<sequence>MSLHMEQSSTGTGSQAGCKSPSLETFKIQREPMPAGSKMDLPLAKAKPISNGGSASGMEYLGRGKNCCATAAGKEECEYVRGTTLQTPRSAEKDGEEVLQVPEQRFPCSPW</sequence>
<proteinExistence type="predicted"/>
<keyword evidence="3" id="KW-1185">Reference proteome</keyword>
<feature type="region of interest" description="Disordered" evidence="1">
    <location>
        <begin position="1"/>
        <end position="44"/>
    </location>
</feature>
<evidence type="ECO:0000256" key="1">
    <source>
        <dbReference type="SAM" id="MobiDB-lite"/>
    </source>
</evidence>
<protein>
    <submittedName>
        <fullName evidence="2">Uncharacterized protein</fullName>
    </submittedName>
</protein>
<dbReference type="Proteomes" id="UP001333110">
    <property type="component" value="Unassembled WGS sequence"/>
</dbReference>
<name>A0AAN7N3X6_MYCAM</name>
<dbReference type="AlphaFoldDB" id="A0AAN7N3X6"/>
<gene>
    <name evidence="2" type="ORF">QYF61_022342</name>
</gene>
<reference evidence="2 3" key="1">
    <citation type="journal article" date="2023" name="J. Hered.">
        <title>Chromosome-level genome of the wood stork (Mycteria americana) provides insight into avian chromosome evolution.</title>
        <authorList>
            <person name="Flamio R. Jr."/>
            <person name="Ramstad K.M."/>
        </authorList>
    </citation>
    <scope>NUCLEOTIDE SEQUENCE [LARGE SCALE GENOMIC DNA]</scope>
    <source>
        <strain evidence="2">JAX WOST 10</strain>
    </source>
</reference>
<accession>A0AAN7N3X6</accession>
<evidence type="ECO:0000313" key="3">
    <source>
        <dbReference type="Proteomes" id="UP001333110"/>
    </source>
</evidence>
<evidence type="ECO:0000313" key="2">
    <source>
        <dbReference type="EMBL" id="KAK4818955.1"/>
    </source>
</evidence>
<organism evidence="2 3">
    <name type="scientific">Mycteria americana</name>
    <name type="common">Wood stork</name>
    <dbReference type="NCBI Taxonomy" id="33587"/>
    <lineage>
        <taxon>Eukaryota</taxon>
        <taxon>Metazoa</taxon>
        <taxon>Chordata</taxon>
        <taxon>Craniata</taxon>
        <taxon>Vertebrata</taxon>
        <taxon>Euteleostomi</taxon>
        <taxon>Archelosauria</taxon>
        <taxon>Archosauria</taxon>
        <taxon>Dinosauria</taxon>
        <taxon>Saurischia</taxon>
        <taxon>Theropoda</taxon>
        <taxon>Coelurosauria</taxon>
        <taxon>Aves</taxon>
        <taxon>Neognathae</taxon>
        <taxon>Neoaves</taxon>
        <taxon>Aequornithes</taxon>
        <taxon>Ciconiiformes</taxon>
        <taxon>Ciconiidae</taxon>
        <taxon>Mycteria</taxon>
    </lineage>
</organism>
<dbReference type="EMBL" id="JAUNZN010000007">
    <property type="protein sequence ID" value="KAK4818955.1"/>
    <property type="molecule type" value="Genomic_DNA"/>
</dbReference>
<comment type="caution">
    <text evidence="2">The sequence shown here is derived from an EMBL/GenBank/DDBJ whole genome shotgun (WGS) entry which is preliminary data.</text>
</comment>